<reference evidence="1 2" key="1">
    <citation type="journal article" date="2019" name="Nat. Microbiol.">
        <title>Mediterranean grassland soil C-N compound turnover is dependent on rainfall and depth, and is mediated by genomically divergent microorganisms.</title>
        <authorList>
            <person name="Diamond S."/>
            <person name="Andeer P.F."/>
            <person name="Li Z."/>
            <person name="Crits-Christoph A."/>
            <person name="Burstein D."/>
            <person name="Anantharaman K."/>
            <person name="Lane K.R."/>
            <person name="Thomas B.C."/>
            <person name="Pan C."/>
            <person name="Northen T.R."/>
            <person name="Banfield J.F."/>
        </authorList>
    </citation>
    <scope>NUCLEOTIDE SEQUENCE [LARGE SCALE GENOMIC DNA]</scope>
    <source>
        <strain evidence="1">WS_8</strain>
    </source>
</reference>
<sequence>MVDGGAWEVADAAYDGNGLVPADIYASVYLDDGPHGRVYRSTDQGQSWGEVFPLGGNLVVTAPAHLSVWDVKQDYAKASGDSSGVWTTASAGLDWSHGSSIEASERGWTGVSSWAYGKNLYHIANTIRAGGRLWLTSSFVWKSTNGGDTWTSAFTQRLANTSPPRWSSRGIDNSSPMAIAKAGGWLFAGWADLGVWRSPDGGQSWESSNDSALTNLGGVGWDGHGGNAYALVADPSGNGHVWATNGPRATATNVIRSTAEGAPGSWVKATSSASTAFADTFVSALAIDPSSAPGSRVVYAVAAGRLYRSSDDGQSFGLACDCDGGVQVAAVSGSLVLAGGEAGLFKSVDGGSSFTRIASATFPPEASTSLTLLKQRRWVGPHAIVIDGSHYAVASYGDGSTSAADRGVLVSSDGGVTWTVSLRDGFSQGLIRDG</sequence>
<dbReference type="EMBL" id="VBOY01000011">
    <property type="protein sequence ID" value="TMQ68374.1"/>
    <property type="molecule type" value="Genomic_DNA"/>
</dbReference>
<accession>A0A538TXK6</accession>
<gene>
    <name evidence="1" type="ORF">E6K78_01570</name>
</gene>
<evidence type="ECO:0000313" key="1">
    <source>
        <dbReference type="EMBL" id="TMQ68374.1"/>
    </source>
</evidence>
<dbReference type="InterPro" id="IPR015943">
    <property type="entry name" value="WD40/YVTN_repeat-like_dom_sf"/>
</dbReference>
<dbReference type="Gene3D" id="2.130.10.10">
    <property type="entry name" value="YVTN repeat-like/Quinoprotein amine dehydrogenase"/>
    <property type="match status" value="3"/>
</dbReference>
<name>A0A538TXK6_UNCEI</name>
<protein>
    <recommendedName>
        <fullName evidence="3">Exo-alpha-sialidase</fullName>
    </recommendedName>
</protein>
<feature type="non-terminal residue" evidence="1">
    <location>
        <position position="434"/>
    </location>
</feature>
<comment type="caution">
    <text evidence="1">The sequence shown here is derived from an EMBL/GenBank/DDBJ whole genome shotgun (WGS) entry which is preliminary data.</text>
</comment>
<dbReference type="AlphaFoldDB" id="A0A538TXK6"/>
<organism evidence="1 2">
    <name type="scientific">Eiseniibacteriota bacterium</name>
    <dbReference type="NCBI Taxonomy" id="2212470"/>
    <lineage>
        <taxon>Bacteria</taxon>
        <taxon>Candidatus Eiseniibacteriota</taxon>
    </lineage>
</organism>
<dbReference type="Proteomes" id="UP000316609">
    <property type="component" value="Unassembled WGS sequence"/>
</dbReference>
<evidence type="ECO:0000313" key="2">
    <source>
        <dbReference type="Proteomes" id="UP000316609"/>
    </source>
</evidence>
<evidence type="ECO:0008006" key="3">
    <source>
        <dbReference type="Google" id="ProtNLM"/>
    </source>
</evidence>
<dbReference type="SUPFAM" id="SSF110296">
    <property type="entry name" value="Oligoxyloglucan reducing end-specific cellobiohydrolase"/>
    <property type="match status" value="2"/>
</dbReference>
<proteinExistence type="predicted"/>